<dbReference type="AlphaFoldDB" id="U5NFM5"/>
<dbReference type="Proteomes" id="UP000017119">
    <property type="component" value="Chromosome"/>
</dbReference>
<organism evidence="1 2">
    <name type="scientific">Mycoplasma parvum str. Indiana</name>
    <dbReference type="NCBI Taxonomy" id="1403316"/>
    <lineage>
        <taxon>Bacteria</taxon>
        <taxon>Bacillati</taxon>
        <taxon>Mycoplasmatota</taxon>
        <taxon>Mollicutes</taxon>
        <taxon>Mycoplasmataceae</taxon>
        <taxon>Mycoplasma</taxon>
    </lineage>
</organism>
<gene>
    <name evidence="1" type="ORF">PRV_00970</name>
</gene>
<proteinExistence type="predicted"/>
<dbReference type="HOGENOM" id="CLU_2634321_0_0_14"/>
<name>U5NFM5_9MOLU</name>
<dbReference type="KEGG" id="mpv:PRV_00970"/>
<evidence type="ECO:0000313" key="1">
    <source>
        <dbReference type="EMBL" id="AGX88959.1"/>
    </source>
</evidence>
<protein>
    <submittedName>
        <fullName evidence="1">Uncharacterized protein</fullName>
    </submittedName>
</protein>
<accession>U5NFM5</accession>
<sequence length="77" mass="8517">MRESFKTDWGILTGAASANALLSRPAGIKSGNIFEDPFGSTKGCLLVKNEKEIAEKKVVKERKDSFFGSDTKEQFIF</sequence>
<dbReference type="EMBL" id="CP006771">
    <property type="protein sequence ID" value="AGX88959.1"/>
    <property type="molecule type" value="Genomic_DNA"/>
</dbReference>
<reference evidence="1 2" key="1">
    <citation type="journal article" date="2013" name="Genome Announc.">
        <title>Genome Sequence of Mycoplasma parvum (Formerly Eperythrozoon parvum), a Diminutive Hemoplasma of the Pig.</title>
        <authorList>
            <person name="do Nascimento N.C."/>
            <person name="Dos Santos A.P."/>
            <person name="Chu Y."/>
            <person name="Guimaraes A.M."/>
            <person name="Pagliaro A."/>
            <person name="Messick J.B."/>
        </authorList>
    </citation>
    <scope>NUCLEOTIDE SEQUENCE [LARGE SCALE GENOMIC DNA]</scope>
    <source>
        <strain evidence="1 2">Indiana</strain>
    </source>
</reference>
<dbReference type="PATRIC" id="fig|1403316.3.peg.170"/>
<dbReference type="STRING" id="1403316.PRV_00970"/>
<keyword evidence="2" id="KW-1185">Reference proteome</keyword>
<evidence type="ECO:0000313" key="2">
    <source>
        <dbReference type="Proteomes" id="UP000017119"/>
    </source>
</evidence>
<dbReference type="RefSeq" id="WP_022769257.1">
    <property type="nucleotide sequence ID" value="NC_022575.1"/>
</dbReference>